<accession>A0A183FBP8</accession>
<protein>
    <submittedName>
        <fullName evidence="4">VbhA domain-containing protein</fullName>
    </submittedName>
</protein>
<keyword evidence="3" id="KW-1185">Reference proteome</keyword>
<dbReference type="EMBL" id="UZAH01010830">
    <property type="protein sequence ID" value="VDO37622.1"/>
    <property type="molecule type" value="Genomic_DNA"/>
</dbReference>
<dbReference type="Proteomes" id="UP000050761">
    <property type="component" value="Unassembled WGS sequence"/>
</dbReference>
<reference evidence="4" key="2">
    <citation type="submission" date="2019-09" db="UniProtKB">
        <authorList>
            <consortium name="WormBaseParasite"/>
        </authorList>
    </citation>
    <scope>IDENTIFICATION</scope>
</reference>
<dbReference type="AlphaFoldDB" id="A0A183FBP8"/>
<proteinExistence type="predicted"/>
<evidence type="ECO:0000313" key="4">
    <source>
        <dbReference type="WBParaSite" id="HPBE_0000359001-mRNA-1"/>
    </source>
</evidence>
<dbReference type="WBParaSite" id="HPBE_0000359001-mRNA-1">
    <property type="protein sequence ID" value="HPBE_0000359001-mRNA-1"/>
    <property type="gene ID" value="HPBE_0000359001"/>
</dbReference>
<evidence type="ECO:0000313" key="3">
    <source>
        <dbReference type="Proteomes" id="UP000050761"/>
    </source>
</evidence>
<reference evidence="2 3" key="1">
    <citation type="submission" date="2018-11" db="EMBL/GenBank/DDBJ databases">
        <authorList>
            <consortium name="Pathogen Informatics"/>
        </authorList>
    </citation>
    <scope>NUCLEOTIDE SEQUENCE [LARGE SCALE GENOMIC DNA]</scope>
</reference>
<evidence type="ECO:0000256" key="1">
    <source>
        <dbReference type="SAM" id="MobiDB-lite"/>
    </source>
</evidence>
<organism evidence="3 4">
    <name type="scientific">Heligmosomoides polygyrus</name>
    <name type="common">Parasitic roundworm</name>
    <dbReference type="NCBI Taxonomy" id="6339"/>
    <lineage>
        <taxon>Eukaryota</taxon>
        <taxon>Metazoa</taxon>
        <taxon>Ecdysozoa</taxon>
        <taxon>Nematoda</taxon>
        <taxon>Chromadorea</taxon>
        <taxon>Rhabditida</taxon>
        <taxon>Rhabditina</taxon>
        <taxon>Rhabditomorpha</taxon>
        <taxon>Strongyloidea</taxon>
        <taxon>Heligmosomidae</taxon>
        <taxon>Heligmosomoides</taxon>
    </lineage>
</organism>
<accession>A0A3P7YA65</accession>
<gene>
    <name evidence="2" type="ORF">HPBE_LOCUS3591</name>
</gene>
<sequence>MTSPPLQELSEEALLRSPRQTSDVREMETEYQAHDMSQMSELADRIKQMGTNVPAHDNFNG</sequence>
<evidence type="ECO:0000313" key="2">
    <source>
        <dbReference type="EMBL" id="VDO37622.1"/>
    </source>
</evidence>
<name>A0A183FBP8_HELPZ</name>
<feature type="region of interest" description="Disordered" evidence="1">
    <location>
        <begin position="1"/>
        <end position="24"/>
    </location>
</feature>